<dbReference type="AlphaFoldDB" id="A0A8J3VJA3"/>
<organism evidence="2 3">
    <name type="scientific">Rhizocola hellebori</name>
    <dbReference type="NCBI Taxonomy" id="1392758"/>
    <lineage>
        <taxon>Bacteria</taxon>
        <taxon>Bacillati</taxon>
        <taxon>Actinomycetota</taxon>
        <taxon>Actinomycetes</taxon>
        <taxon>Micromonosporales</taxon>
        <taxon>Micromonosporaceae</taxon>
        <taxon>Rhizocola</taxon>
    </lineage>
</organism>
<sequence length="305" mass="33617">MNLLSRSFDHAKHAHMRVLRYFVVAVLAGTAALALPAPAHAAPSWTSPLIAPGVSHTFTWNNANPLNIAYEVGLNPQLATPEAPCEFEIMRVWYVQQYQGLERQLKVTIKNIGAIFCYTVVWLREMPTIAPANWYTPVLKPGEISTHTWNNAGLTSSHIPGLVPMGATSSAPCQLEVISRWDVLHYDEAGGVEREFKFKVANVGAISCMGAILLGSSSINLPWIANMMAPGEVGTFARNNANPLDKVYAIGIKPSHTQSGFSCEFGVQRRWYLQRINLDGTPEREFWFTVKNVGNLLCGPNILLT</sequence>
<keyword evidence="1" id="KW-0732">Signal</keyword>
<dbReference type="Proteomes" id="UP000612899">
    <property type="component" value="Unassembled WGS sequence"/>
</dbReference>
<feature type="signal peptide" evidence="1">
    <location>
        <begin position="1"/>
        <end position="41"/>
    </location>
</feature>
<proteinExistence type="predicted"/>
<feature type="chain" id="PRO_5035185701" evidence="1">
    <location>
        <begin position="42"/>
        <end position="305"/>
    </location>
</feature>
<evidence type="ECO:0000313" key="2">
    <source>
        <dbReference type="EMBL" id="GIH08455.1"/>
    </source>
</evidence>
<gene>
    <name evidence="2" type="ORF">Rhe02_65220</name>
</gene>
<keyword evidence="3" id="KW-1185">Reference proteome</keyword>
<evidence type="ECO:0000313" key="3">
    <source>
        <dbReference type="Proteomes" id="UP000612899"/>
    </source>
</evidence>
<protein>
    <submittedName>
        <fullName evidence="2">Uncharacterized protein</fullName>
    </submittedName>
</protein>
<name>A0A8J3VJA3_9ACTN</name>
<evidence type="ECO:0000256" key="1">
    <source>
        <dbReference type="SAM" id="SignalP"/>
    </source>
</evidence>
<reference evidence="2" key="1">
    <citation type="submission" date="2021-01" db="EMBL/GenBank/DDBJ databases">
        <title>Whole genome shotgun sequence of Rhizocola hellebori NBRC 109834.</title>
        <authorList>
            <person name="Komaki H."/>
            <person name="Tamura T."/>
        </authorList>
    </citation>
    <scope>NUCLEOTIDE SEQUENCE</scope>
    <source>
        <strain evidence="2">NBRC 109834</strain>
    </source>
</reference>
<dbReference type="EMBL" id="BONY01000050">
    <property type="protein sequence ID" value="GIH08455.1"/>
    <property type="molecule type" value="Genomic_DNA"/>
</dbReference>
<comment type="caution">
    <text evidence="2">The sequence shown here is derived from an EMBL/GenBank/DDBJ whole genome shotgun (WGS) entry which is preliminary data.</text>
</comment>
<accession>A0A8J3VJA3</accession>